<evidence type="ECO:0000313" key="2">
    <source>
        <dbReference type="EMBL" id="KIP61892.1"/>
    </source>
</evidence>
<gene>
    <name evidence="2" type="ORF">ST44_08180</name>
</gene>
<accession>A0A0D0IT71</accession>
<dbReference type="Proteomes" id="UP000032046">
    <property type="component" value="Unassembled WGS sequence"/>
</dbReference>
<dbReference type="PROSITE" id="PS50005">
    <property type="entry name" value="TPR"/>
    <property type="match status" value="1"/>
</dbReference>
<name>A0A0D0IT71_9BACT</name>
<feature type="repeat" description="TPR" evidence="1">
    <location>
        <begin position="555"/>
        <end position="588"/>
    </location>
</feature>
<keyword evidence="1" id="KW-0802">TPR repeat</keyword>
<keyword evidence="3" id="KW-1185">Reference proteome</keyword>
<dbReference type="RefSeq" id="WP_042519458.1">
    <property type="nucleotide sequence ID" value="NZ_JXQK01000061.1"/>
</dbReference>
<comment type="caution">
    <text evidence="2">The sequence shown here is derived from an EMBL/GenBank/DDBJ whole genome shotgun (WGS) entry which is preliminary data.</text>
</comment>
<evidence type="ECO:0000313" key="3">
    <source>
        <dbReference type="Proteomes" id="UP000032046"/>
    </source>
</evidence>
<reference evidence="2 3" key="1">
    <citation type="submission" date="2015-01" db="EMBL/GenBank/DDBJ databases">
        <title>Comparative genomics of non-oral Prevotella species.</title>
        <authorList>
            <person name="Accetto T."/>
            <person name="Nograsek B."/>
            <person name="Avgustin G."/>
        </authorList>
    </citation>
    <scope>NUCLEOTIDE SEQUENCE [LARGE SCALE GENOMIC DNA]</scope>
    <source>
        <strain evidence="2 3">P5-119</strain>
    </source>
</reference>
<dbReference type="EMBL" id="JXQK01000061">
    <property type="protein sequence ID" value="KIP61892.1"/>
    <property type="molecule type" value="Genomic_DNA"/>
</dbReference>
<dbReference type="InterPro" id="IPR011990">
    <property type="entry name" value="TPR-like_helical_dom_sf"/>
</dbReference>
<dbReference type="STRING" id="1602171.ST44_08180"/>
<dbReference type="Gene3D" id="1.25.40.10">
    <property type="entry name" value="Tetratricopeptide repeat domain"/>
    <property type="match status" value="1"/>
</dbReference>
<sequence length="741" mass="85579">MDKNELKQFSVALRLVEGKDLGAALDIILPYVESHPYVPYSEDVKDIKENFRLMLHYMELGVEDDMRESMYNDMLDKLKGGIRNLRSDYRRRNVDFYKDAYSRASVKTNSFSEKAIRMQMEDFVSDLAMLQLESVEKRDKMADELYLSHYSFMQALFCHIVVSELWTEEQASAIGDIILSPTVDSGDAQVVVSAMMLSVMNNFDINKFRVLVRIYSEAKDEALKQKALIAWTLSVTDGVDSALQLQIMSPLLSRDDVVRDLLDLQKQMVFCMNAENDNDIIQRDIMPTLVKNSNLTSYRLGIEDNDQELRDILDPEADDRSMEEVENKFQKMIEMQKSGADIYFGGFSQMKRFSFFYSLPNWFFPFSLNHPELHRVKDSLKRNRFLTNLMATGPFCDSDKYSFALAVVSVIDKIPSDMIEMMNHGEMPKQQFISDEEMATPAYLRRRALQDLYRFYRLYRWHNQIYNPFDTDNVLFMACSLFDNTAVSEKRVELGNFLLSRREAILLSKLMPKLQFDGSVAGYLVKGGYYLEMSRDFVEAKECFMKAAYFSGDDIRALRGMAKAAFHSNDLKMAENAYRKLYTLEPDNKSYALHYAIVCSKMGDFEQAAKILYELDYKYPESSNVKRVLAWTLMGENKLEQAAKIYAKLLDSDTVGDMDLLNAGYCKWFMKDISGATTLFAEYCENLLKSRKDSSAPDYLSISNILDEDFINDGAMLNCFGITAVEMILIKRITYKLTRDK</sequence>
<evidence type="ECO:0000256" key="1">
    <source>
        <dbReference type="PROSITE-ProRule" id="PRU00339"/>
    </source>
</evidence>
<dbReference type="InterPro" id="IPR019734">
    <property type="entry name" value="TPR_rpt"/>
</dbReference>
<organism evidence="2 3">
    <name type="scientific">Prevotella pectinovora</name>
    <dbReference type="NCBI Taxonomy" id="1602169"/>
    <lineage>
        <taxon>Bacteria</taxon>
        <taxon>Pseudomonadati</taxon>
        <taxon>Bacteroidota</taxon>
        <taxon>Bacteroidia</taxon>
        <taxon>Bacteroidales</taxon>
        <taxon>Prevotellaceae</taxon>
        <taxon>Prevotella</taxon>
    </lineage>
</organism>
<dbReference type="AlphaFoldDB" id="A0A0D0IT71"/>
<dbReference type="Pfam" id="PF14559">
    <property type="entry name" value="TPR_19"/>
    <property type="match status" value="1"/>
</dbReference>
<dbReference type="SUPFAM" id="SSF48452">
    <property type="entry name" value="TPR-like"/>
    <property type="match status" value="1"/>
</dbReference>
<protein>
    <submittedName>
        <fullName evidence="2">Contig61, whole genome shotgun sequence</fullName>
    </submittedName>
</protein>
<proteinExistence type="predicted"/>